<dbReference type="FunFam" id="3.30.300.20:FF:000005">
    <property type="entry name" value="Transcription termination/antitermination protein NusA"/>
    <property type="match status" value="1"/>
</dbReference>
<dbReference type="GO" id="GO:0005829">
    <property type="term" value="C:cytosol"/>
    <property type="evidence" value="ECO:0007669"/>
    <property type="project" value="TreeGrafter"/>
</dbReference>
<dbReference type="GO" id="GO:0003723">
    <property type="term" value="F:RNA binding"/>
    <property type="evidence" value="ECO:0007669"/>
    <property type="project" value="UniProtKB-KW"/>
</dbReference>
<dbReference type="SMART" id="SM00316">
    <property type="entry name" value="S1"/>
    <property type="match status" value="1"/>
</dbReference>
<dbReference type="Pfam" id="PF00575">
    <property type="entry name" value="S1"/>
    <property type="match status" value="1"/>
</dbReference>
<evidence type="ECO:0000256" key="5">
    <source>
        <dbReference type="ARBA" id="ARBA00023015"/>
    </source>
</evidence>
<dbReference type="FunFam" id="3.30.300.20:FF:000002">
    <property type="entry name" value="Transcription termination/antitermination protein NusA"/>
    <property type="match status" value="1"/>
</dbReference>
<dbReference type="PROSITE" id="PS50084">
    <property type="entry name" value="KH_TYPE_1"/>
    <property type="match status" value="1"/>
</dbReference>
<dbReference type="InterPro" id="IPR030842">
    <property type="entry name" value="TF_NusA_bacterial"/>
</dbReference>
<dbReference type="Pfam" id="PF13184">
    <property type="entry name" value="KH_NusA_1st"/>
    <property type="match status" value="1"/>
</dbReference>
<dbReference type="EMBL" id="BARS01009259">
    <property type="protein sequence ID" value="GAF72123.1"/>
    <property type="molecule type" value="Genomic_DNA"/>
</dbReference>
<dbReference type="Gene3D" id="2.40.50.140">
    <property type="entry name" value="Nucleic acid-binding proteins"/>
    <property type="match status" value="1"/>
</dbReference>
<evidence type="ECO:0000256" key="3">
    <source>
        <dbReference type="ARBA" id="ARBA00022814"/>
    </source>
</evidence>
<keyword evidence="1" id="KW-0806">Transcription termination</keyword>
<dbReference type="InterPro" id="IPR003029">
    <property type="entry name" value="S1_domain"/>
</dbReference>
<evidence type="ECO:0000256" key="1">
    <source>
        <dbReference type="ARBA" id="ARBA00022472"/>
    </source>
</evidence>
<sequence>AKQVVLQRLREAEHRIIYEEFTDREGKVVTGAIQFIEPKRIYVRLNRTEAILPLSEQVPNEHYYRGQRLKFYLLQIVQGIKEPQIIVSRSHPNLVRGLFELEIPEIHNGIVELKAIARETGHRSKVAVATTQENVDSVGCCLGPRGIRLQSIINELNREKIDVIQWHTDPGVFISNALSPAQVASIKIDEERNAATVVVPDKQLSLAIGKEGQNARLAAKLTGWRIDIKSISAIEAERAVTQEPETTVEAIPPEVIEKEPLETELVEEIGVEELVEFPSISEAPPEKPEERHIRFAEDILVKALKAEIPDKEKSGVKGKRKGKVIKYKEHDDHIVDDGIEE</sequence>
<feature type="non-terminal residue" evidence="8">
    <location>
        <position position="1"/>
    </location>
</feature>
<dbReference type="InterPro" id="IPR010213">
    <property type="entry name" value="TF_NusA"/>
</dbReference>
<evidence type="ECO:0000256" key="2">
    <source>
        <dbReference type="ARBA" id="ARBA00022490"/>
    </source>
</evidence>
<dbReference type="CDD" id="cd22529">
    <property type="entry name" value="KH-II_NusA_rpt2"/>
    <property type="match status" value="1"/>
</dbReference>
<dbReference type="InterPro" id="IPR058582">
    <property type="entry name" value="KH_NusA_2nd"/>
</dbReference>
<dbReference type="SUPFAM" id="SSF54814">
    <property type="entry name" value="Prokaryotic type KH domain (KH-domain type II)"/>
    <property type="match status" value="2"/>
</dbReference>
<dbReference type="InterPro" id="IPR012340">
    <property type="entry name" value="NA-bd_OB-fold"/>
</dbReference>
<evidence type="ECO:0000256" key="6">
    <source>
        <dbReference type="ARBA" id="ARBA00023163"/>
    </source>
</evidence>
<gene>
    <name evidence="8" type="ORF">S01H1_17449</name>
</gene>
<keyword evidence="6" id="KW-0804">Transcription</keyword>
<dbReference type="CDD" id="cd02134">
    <property type="entry name" value="KH-II_NusA_rpt1"/>
    <property type="match status" value="1"/>
</dbReference>
<keyword evidence="4" id="KW-0694">RNA-binding</keyword>
<evidence type="ECO:0000256" key="4">
    <source>
        <dbReference type="ARBA" id="ARBA00022884"/>
    </source>
</evidence>
<dbReference type="AlphaFoldDB" id="X0RTL3"/>
<dbReference type="InterPro" id="IPR004087">
    <property type="entry name" value="KH_dom"/>
</dbReference>
<dbReference type="InterPro" id="IPR015946">
    <property type="entry name" value="KH_dom-like_a/b"/>
</dbReference>
<dbReference type="PANTHER" id="PTHR22648:SF0">
    <property type="entry name" value="TRANSCRIPTION TERMINATION_ANTITERMINATION PROTEIN NUSA"/>
    <property type="match status" value="1"/>
</dbReference>
<feature type="domain" description="S1 motif" evidence="7">
    <location>
        <begin position="26"/>
        <end position="90"/>
    </location>
</feature>
<dbReference type="PROSITE" id="PS50126">
    <property type="entry name" value="S1"/>
    <property type="match status" value="1"/>
</dbReference>
<dbReference type="InterPro" id="IPR009019">
    <property type="entry name" value="KH_sf_prok-type"/>
</dbReference>
<organism evidence="8">
    <name type="scientific">marine sediment metagenome</name>
    <dbReference type="NCBI Taxonomy" id="412755"/>
    <lineage>
        <taxon>unclassified sequences</taxon>
        <taxon>metagenomes</taxon>
        <taxon>ecological metagenomes</taxon>
    </lineage>
</organism>
<dbReference type="Pfam" id="PF26594">
    <property type="entry name" value="KH_NusA_2nd"/>
    <property type="match status" value="1"/>
</dbReference>
<keyword evidence="3" id="KW-0889">Transcription antitermination</keyword>
<dbReference type="CDD" id="cd04455">
    <property type="entry name" value="S1_NusA"/>
    <property type="match status" value="1"/>
</dbReference>
<dbReference type="NCBIfam" id="TIGR01953">
    <property type="entry name" value="NusA"/>
    <property type="match status" value="1"/>
</dbReference>
<evidence type="ECO:0000259" key="7">
    <source>
        <dbReference type="PROSITE" id="PS50126"/>
    </source>
</evidence>
<dbReference type="GO" id="GO:0031564">
    <property type="term" value="P:transcription antitermination"/>
    <property type="evidence" value="ECO:0007669"/>
    <property type="project" value="UniProtKB-KW"/>
</dbReference>
<keyword evidence="5" id="KW-0805">Transcription regulation</keyword>
<proteinExistence type="predicted"/>
<comment type="caution">
    <text evidence="8">The sequence shown here is derived from an EMBL/GenBank/DDBJ whole genome shotgun (WGS) entry which is preliminary data.</text>
</comment>
<protein>
    <recommendedName>
        <fullName evidence="7">S1 motif domain-containing protein</fullName>
    </recommendedName>
</protein>
<reference evidence="8" key="1">
    <citation type="journal article" date="2014" name="Front. Microbiol.">
        <title>High frequency of phylogenetically diverse reductive dehalogenase-homologous genes in deep subseafloor sedimentary metagenomes.</title>
        <authorList>
            <person name="Kawai M."/>
            <person name="Futagami T."/>
            <person name="Toyoda A."/>
            <person name="Takaki Y."/>
            <person name="Nishi S."/>
            <person name="Hori S."/>
            <person name="Arai W."/>
            <person name="Tsubouchi T."/>
            <person name="Morono Y."/>
            <person name="Uchiyama I."/>
            <person name="Ito T."/>
            <person name="Fujiyama A."/>
            <person name="Inagaki F."/>
            <person name="Takami H."/>
        </authorList>
    </citation>
    <scope>NUCLEOTIDE SEQUENCE</scope>
    <source>
        <strain evidence="8">Expedition CK06-06</strain>
    </source>
</reference>
<evidence type="ECO:0000313" key="8">
    <source>
        <dbReference type="EMBL" id="GAF72123.1"/>
    </source>
</evidence>
<dbReference type="SUPFAM" id="SSF50249">
    <property type="entry name" value="Nucleic acid-binding proteins"/>
    <property type="match status" value="1"/>
</dbReference>
<dbReference type="GO" id="GO:0006353">
    <property type="term" value="P:DNA-templated transcription termination"/>
    <property type="evidence" value="ECO:0007669"/>
    <property type="project" value="UniProtKB-KW"/>
</dbReference>
<keyword evidence="2" id="KW-0963">Cytoplasm</keyword>
<dbReference type="Gene3D" id="3.30.300.20">
    <property type="match status" value="2"/>
</dbReference>
<name>X0RTL3_9ZZZZ</name>
<dbReference type="SMART" id="SM00322">
    <property type="entry name" value="KH"/>
    <property type="match status" value="2"/>
</dbReference>
<accession>X0RTL3</accession>
<dbReference type="InterPro" id="IPR025249">
    <property type="entry name" value="TF_NusA_KH_1st"/>
</dbReference>
<dbReference type="PANTHER" id="PTHR22648">
    <property type="entry name" value="TRANSCRIPTION TERMINATION FACTOR NUSA"/>
    <property type="match status" value="1"/>
</dbReference>